<dbReference type="SUPFAM" id="SSF52821">
    <property type="entry name" value="Rhodanese/Cell cycle control phosphatase"/>
    <property type="match status" value="2"/>
</dbReference>
<reference evidence="3" key="1">
    <citation type="submission" date="2018-06" db="EMBL/GenBank/DDBJ databases">
        <authorList>
            <person name="Zhirakovskaya E."/>
        </authorList>
    </citation>
    <scope>NUCLEOTIDE SEQUENCE</scope>
</reference>
<dbReference type="InterPro" id="IPR036873">
    <property type="entry name" value="Rhodanese-like_dom_sf"/>
</dbReference>
<dbReference type="PROSITE" id="PS50206">
    <property type="entry name" value="RHODANESE_3"/>
    <property type="match status" value="2"/>
</dbReference>
<evidence type="ECO:0000259" key="2">
    <source>
        <dbReference type="PROSITE" id="PS50206"/>
    </source>
</evidence>
<dbReference type="GO" id="GO:0004792">
    <property type="term" value="F:thiosulfate-cyanide sulfurtransferase activity"/>
    <property type="evidence" value="ECO:0007669"/>
    <property type="project" value="InterPro"/>
</dbReference>
<dbReference type="Pfam" id="PF00581">
    <property type="entry name" value="Rhodanese"/>
    <property type="match status" value="2"/>
</dbReference>
<dbReference type="InterPro" id="IPR051126">
    <property type="entry name" value="Thiosulfate_sulfurtransferase"/>
</dbReference>
<evidence type="ECO:0000256" key="1">
    <source>
        <dbReference type="ARBA" id="ARBA00022737"/>
    </source>
</evidence>
<protein>
    <recommendedName>
        <fullName evidence="2">Rhodanese domain-containing protein</fullName>
    </recommendedName>
</protein>
<dbReference type="InterPro" id="IPR001307">
    <property type="entry name" value="Thiosulphate_STrfase_CS"/>
</dbReference>
<name>A0A3B1BTG4_9ZZZZ</name>
<dbReference type="CDD" id="cd01448">
    <property type="entry name" value="TST_Repeat_1"/>
    <property type="match status" value="1"/>
</dbReference>
<dbReference type="PANTHER" id="PTHR43855:SF1">
    <property type="entry name" value="THIOSULFATE SULFURTRANSFERASE"/>
    <property type="match status" value="1"/>
</dbReference>
<keyword evidence="1" id="KW-0677">Repeat</keyword>
<feature type="domain" description="Rhodanese" evidence="2">
    <location>
        <begin position="186"/>
        <end position="305"/>
    </location>
</feature>
<organism evidence="3">
    <name type="scientific">hydrothermal vent metagenome</name>
    <dbReference type="NCBI Taxonomy" id="652676"/>
    <lineage>
        <taxon>unclassified sequences</taxon>
        <taxon>metagenomes</taxon>
        <taxon>ecological metagenomes</taxon>
    </lineage>
</organism>
<gene>
    <name evidence="3" type="ORF">MNBD_NITROSPINAE04-1332</name>
</gene>
<evidence type="ECO:0000313" key="3">
    <source>
        <dbReference type="EMBL" id="VAX15483.1"/>
    </source>
</evidence>
<dbReference type="Gene3D" id="3.40.250.10">
    <property type="entry name" value="Rhodanese-like domain"/>
    <property type="match status" value="2"/>
</dbReference>
<sequence length="335" mass="37392">MRKKQLFTLVLALFFVASSGSARAAGYANPQLLLSPQQVKANIGKSDWVVVDCRPLKNYLKGHIPGAISLGKRCDKALRDPTARMFTNMSKYEKILGSVGIGNNTHVAFYHGGLKTLTRATVAFWVMEALGHDKAHLLNGGLEAWKAAGFKLDKKPTMKKAVSFKVKFNPQLLATTGEILKIARGERKGVQLIDSRTAKEYQGKDMRAVRAGHVPNVTANIPHVDTLVKKKGKSGKMVATGYLSANVLESKFGKLDKNKRTIGYCQTGTRSTLTYLELRLMGFKNIANWDDSWRVYGSLPDSPIENEQFFNFAQFRKMNKKLKKLEAEVKRLQRK</sequence>
<accession>A0A3B1BTG4</accession>
<dbReference type="SMART" id="SM00450">
    <property type="entry name" value="RHOD"/>
    <property type="match status" value="2"/>
</dbReference>
<feature type="domain" description="Rhodanese" evidence="2">
    <location>
        <begin position="44"/>
        <end position="154"/>
    </location>
</feature>
<proteinExistence type="predicted"/>
<dbReference type="PROSITE" id="PS00380">
    <property type="entry name" value="RHODANESE_1"/>
    <property type="match status" value="1"/>
</dbReference>
<dbReference type="AlphaFoldDB" id="A0A3B1BTG4"/>
<dbReference type="InterPro" id="IPR001763">
    <property type="entry name" value="Rhodanese-like_dom"/>
</dbReference>
<dbReference type="PANTHER" id="PTHR43855">
    <property type="entry name" value="THIOSULFATE SULFURTRANSFERASE"/>
    <property type="match status" value="1"/>
</dbReference>
<dbReference type="EMBL" id="UOGA01000039">
    <property type="protein sequence ID" value="VAX15483.1"/>
    <property type="molecule type" value="Genomic_DNA"/>
</dbReference>